<dbReference type="STRING" id="551990.SAMN05192550_1983"/>
<organism evidence="2 4">
    <name type="scientific">Flavobacterium glycines</name>
    <dbReference type="NCBI Taxonomy" id="551990"/>
    <lineage>
        <taxon>Bacteria</taxon>
        <taxon>Pseudomonadati</taxon>
        <taxon>Bacteroidota</taxon>
        <taxon>Flavobacteriia</taxon>
        <taxon>Flavobacteriales</taxon>
        <taxon>Flavobacteriaceae</taxon>
        <taxon>Flavobacterium</taxon>
    </lineage>
</organism>
<proteinExistence type="predicted"/>
<reference evidence="4" key="1">
    <citation type="submission" date="2016-03" db="EMBL/GenBank/DDBJ databases">
        <title>Draft genome sequence of Paenibacillus glacialis DSM 22343.</title>
        <authorList>
            <person name="Shin S.-K."/>
            <person name="Yi H."/>
        </authorList>
    </citation>
    <scope>NUCLEOTIDE SEQUENCE [LARGE SCALE GENOMIC DNA]</scope>
    <source>
        <strain evidence="4">NBRC 105008</strain>
    </source>
</reference>
<dbReference type="EMBL" id="LVEO01000027">
    <property type="protein sequence ID" value="OCB69006.1"/>
    <property type="molecule type" value="Genomic_DNA"/>
</dbReference>
<accession>A0A1B9DH31</accession>
<dbReference type="RefSeq" id="WP_066329585.1">
    <property type="nucleotide sequence ID" value="NZ_BJVF01000019.1"/>
</dbReference>
<reference evidence="3 5" key="3">
    <citation type="submission" date="2016-10" db="EMBL/GenBank/DDBJ databases">
        <authorList>
            <person name="Varghese N."/>
            <person name="Submissions S."/>
        </authorList>
    </citation>
    <scope>NUCLEOTIDE SEQUENCE [LARGE SCALE GENOMIC DNA]</scope>
    <source>
        <strain evidence="3 5">Gm-149</strain>
    </source>
</reference>
<name>A0A1B9DH31_9FLAO</name>
<protein>
    <recommendedName>
        <fullName evidence="7">Lipoprotein</fullName>
    </recommendedName>
</protein>
<evidence type="ECO:0008006" key="7">
    <source>
        <dbReference type="Google" id="ProtNLM"/>
    </source>
</evidence>
<dbReference type="Proteomes" id="UP000182367">
    <property type="component" value="Unassembled WGS sequence"/>
</dbReference>
<dbReference type="AlphaFoldDB" id="A0A1B9DH31"/>
<evidence type="ECO:0000313" key="3">
    <source>
        <dbReference type="EMBL" id="SDJ35517.1"/>
    </source>
</evidence>
<dbReference type="EMBL" id="BJVF01000019">
    <property type="protein sequence ID" value="GEL12451.1"/>
    <property type="molecule type" value="Genomic_DNA"/>
</dbReference>
<dbReference type="EMBL" id="FNEO01000002">
    <property type="protein sequence ID" value="SDJ35517.1"/>
    <property type="molecule type" value="Genomic_DNA"/>
</dbReference>
<evidence type="ECO:0000313" key="1">
    <source>
        <dbReference type="EMBL" id="GEL12451.1"/>
    </source>
</evidence>
<dbReference type="Proteomes" id="UP000093226">
    <property type="component" value="Unassembled WGS sequence"/>
</dbReference>
<dbReference type="PROSITE" id="PS51257">
    <property type="entry name" value="PROKAR_LIPOPROTEIN"/>
    <property type="match status" value="1"/>
</dbReference>
<dbReference type="OrthoDB" id="881550at2"/>
<reference evidence="2" key="2">
    <citation type="submission" date="2016-03" db="EMBL/GenBank/DDBJ databases">
        <authorList>
            <person name="Ploux O."/>
        </authorList>
    </citation>
    <scope>NUCLEOTIDE SEQUENCE</scope>
    <source>
        <strain evidence="2">NBRC 105008</strain>
    </source>
</reference>
<keyword evidence="5" id="KW-1185">Reference proteome</keyword>
<evidence type="ECO:0000313" key="5">
    <source>
        <dbReference type="Proteomes" id="UP000182367"/>
    </source>
</evidence>
<evidence type="ECO:0000313" key="6">
    <source>
        <dbReference type="Proteomes" id="UP000321579"/>
    </source>
</evidence>
<evidence type="ECO:0000313" key="4">
    <source>
        <dbReference type="Proteomes" id="UP000093226"/>
    </source>
</evidence>
<comment type="caution">
    <text evidence="2">The sequence shown here is derived from an EMBL/GenBank/DDBJ whole genome shotgun (WGS) entry which is preliminary data.</text>
</comment>
<evidence type="ECO:0000313" key="2">
    <source>
        <dbReference type="EMBL" id="OCB69006.1"/>
    </source>
</evidence>
<sequence>MQNMNKAYYLLIAILIISCNRKQPETKNSEKVADFENIVGAGYLKLTADYDECGEWGGHHEEIKIIRKEKKLFAEITKDSVDCKHLESRKVVEKKRIELNEIHRKAISDYLHELLNKSLEEQIPYHAGQWYSAGTIDSTLVLNYHEGGNQWKGFLKLKEKLSK</sequence>
<gene>
    <name evidence="2" type="ORF">FBGL_14325</name>
    <name evidence="1" type="ORF">FGL01_31900</name>
    <name evidence="3" type="ORF">SAMN05192550_1983</name>
</gene>
<reference evidence="1 6" key="4">
    <citation type="submission" date="2019-07" db="EMBL/GenBank/DDBJ databases">
        <title>Whole genome shotgun sequence of Flavobacterium glycines NBRC 105008.</title>
        <authorList>
            <person name="Hosoyama A."/>
            <person name="Uohara A."/>
            <person name="Ohji S."/>
            <person name="Ichikawa N."/>
        </authorList>
    </citation>
    <scope>NUCLEOTIDE SEQUENCE [LARGE SCALE GENOMIC DNA]</scope>
    <source>
        <strain evidence="1 6">NBRC 105008</strain>
    </source>
</reference>
<dbReference type="Proteomes" id="UP000321579">
    <property type="component" value="Unassembled WGS sequence"/>
</dbReference>